<reference evidence="2 3" key="1">
    <citation type="submission" date="2023-07" db="EMBL/GenBank/DDBJ databases">
        <title>The novel representative of Negativicutes class, Anaeroselena agilis gen. nov. sp. nov.</title>
        <authorList>
            <person name="Prokofeva M.I."/>
            <person name="Elcheninov A.G."/>
            <person name="Klyukina A."/>
            <person name="Kublanov I.V."/>
            <person name="Frolov E.N."/>
            <person name="Podosokorskaya O.A."/>
        </authorList>
    </citation>
    <scope>NUCLEOTIDE SEQUENCE [LARGE SCALE GENOMIC DNA]</scope>
    <source>
        <strain evidence="2 3">4137-cl</strain>
    </source>
</reference>
<evidence type="ECO:0000313" key="2">
    <source>
        <dbReference type="EMBL" id="MDT8902750.1"/>
    </source>
</evidence>
<organism evidence="2 3">
    <name type="scientific">Anaeroselena agilis</name>
    <dbReference type="NCBI Taxonomy" id="3063788"/>
    <lineage>
        <taxon>Bacteria</taxon>
        <taxon>Bacillati</taxon>
        <taxon>Bacillota</taxon>
        <taxon>Negativicutes</taxon>
        <taxon>Acetonemataceae</taxon>
        <taxon>Anaeroselena</taxon>
    </lineage>
</organism>
<evidence type="ECO:0000256" key="1">
    <source>
        <dbReference type="SAM" id="MobiDB-lite"/>
    </source>
</evidence>
<dbReference type="InterPro" id="IPR014229">
    <property type="entry name" value="Spore_YtfJ"/>
</dbReference>
<sequence length="124" mass="12725">MAGTGITDSMKVLFDHLEKMLQAKTVFGDPITVGEVTLIPVVDIAFGAGSGGGTRPDKGERGEGGGGGAGAKISASAVIVVRDGQVQVMKLKNAAPLDRLIELVPEVLEGLKKNKPAAEKTAEE</sequence>
<comment type="caution">
    <text evidence="2">The sequence shown here is derived from an EMBL/GenBank/DDBJ whole genome shotgun (WGS) entry which is preliminary data.</text>
</comment>
<protein>
    <submittedName>
        <fullName evidence="2">Spore germination protein GerW family protein</fullName>
    </submittedName>
</protein>
<dbReference type="RefSeq" id="WP_413781223.1">
    <property type="nucleotide sequence ID" value="NZ_JAUOZS010000001.1"/>
</dbReference>
<dbReference type="EMBL" id="JAUOZS010000001">
    <property type="protein sequence ID" value="MDT8902750.1"/>
    <property type="molecule type" value="Genomic_DNA"/>
</dbReference>
<dbReference type="Proteomes" id="UP001254848">
    <property type="component" value="Unassembled WGS sequence"/>
</dbReference>
<accession>A0ABU3P145</accession>
<evidence type="ECO:0000313" key="3">
    <source>
        <dbReference type="Proteomes" id="UP001254848"/>
    </source>
</evidence>
<dbReference type="PIRSF" id="PIRSF021377">
    <property type="entry name" value="YtfJ"/>
    <property type="match status" value="1"/>
</dbReference>
<dbReference type="Pfam" id="PF09579">
    <property type="entry name" value="Spore_YtfJ"/>
    <property type="match status" value="1"/>
</dbReference>
<gene>
    <name evidence="2" type="ORF">Q4T40_16010</name>
</gene>
<keyword evidence="3" id="KW-1185">Reference proteome</keyword>
<feature type="region of interest" description="Disordered" evidence="1">
    <location>
        <begin position="46"/>
        <end position="71"/>
    </location>
</feature>
<proteinExistence type="predicted"/>
<dbReference type="PANTHER" id="PTHR39162">
    <property type="entry name" value="GLL3345 PROTEIN"/>
    <property type="match status" value="1"/>
</dbReference>
<dbReference type="PANTHER" id="PTHR39162:SF1">
    <property type="entry name" value="SPORULATION PROTEIN YTFJ"/>
    <property type="match status" value="1"/>
</dbReference>
<name>A0ABU3P145_9FIRM</name>